<evidence type="ECO:0000256" key="2">
    <source>
        <dbReference type="SAM" id="Phobius"/>
    </source>
</evidence>
<protein>
    <recommendedName>
        <fullName evidence="7">PKD domain-containing protein</fullName>
    </recommendedName>
</protein>
<dbReference type="Gene3D" id="2.60.40.1260">
    <property type="entry name" value="Lamin Tail domain"/>
    <property type="match status" value="1"/>
</dbReference>
<evidence type="ECO:0000259" key="4">
    <source>
        <dbReference type="PROSITE" id="PS51841"/>
    </source>
</evidence>
<dbReference type="InterPro" id="IPR000601">
    <property type="entry name" value="PKD_dom"/>
</dbReference>
<evidence type="ECO:0000313" key="6">
    <source>
        <dbReference type="Proteomes" id="UP000228700"/>
    </source>
</evidence>
<dbReference type="Gene3D" id="2.60.40.10">
    <property type="entry name" value="Immunoglobulins"/>
    <property type="match status" value="1"/>
</dbReference>
<evidence type="ECO:0008006" key="7">
    <source>
        <dbReference type="Google" id="ProtNLM"/>
    </source>
</evidence>
<accession>A0A2M8LDH6</accession>
<feature type="transmembrane region" description="Helical" evidence="2">
    <location>
        <begin position="23"/>
        <end position="45"/>
    </location>
</feature>
<dbReference type="InterPro" id="IPR013783">
    <property type="entry name" value="Ig-like_fold"/>
</dbReference>
<feature type="domain" description="LTD" evidence="4">
    <location>
        <begin position="37"/>
        <end position="153"/>
    </location>
</feature>
<dbReference type="Pfam" id="PF00932">
    <property type="entry name" value="LTD"/>
    <property type="match status" value="1"/>
</dbReference>
<organism evidence="5 6">
    <name type="scientific">Candidatus Taylorbacteria bacterium CG10_big_fil_rev_8_21_14_0_10_41_48</name>
    <dbReference type="NCBI Taxonomy" id="1975024"/>
    <lineage>
        <taxon>Bacteria</taxon>
        <taxon>Candidatus Tayloriibacteriota</taxon>
    </lineage>
</organism>
<dbReference type="EMBL" id="PFEQ01000001">
    <property type="protein sequence ID" value="PJE74611.1"/>
    <property type="molecule type" value="Genomic_DNA"/>
</dbReference>
<evidence type="ECO:0000256" key="1">
    <source>
        <dbReference type="SAM" id="MobiDB-lite"/>
    </source>
</evidence>
<keyword evidence="2" id="KW-0472">Membrane</keyword>
<keyword evidence="2" id="KW-1133">Transmembrane helix</keyword>
<reference evidence="6" key="1">
    <citation type="submission" date="2017-09" db="EMBL/GenBank/DDBJ databases">
        <title>Depth-based differentiation of microbial function through sediment-hosted aquifers and enrichment of novel symbionts in the deep terrestrial subsurface.</title>
        <authorList>
            <person name="Probst A.J."/>
            <person name="Ladd B."/>
            <person name="Jarett J.K."/>
            <person name="Geller-Mcgrath D.E."/>
            <person name="Sieber C.M.K."/>
            <person name="Emerson J.B."/>
            <person name="Anantharaman K."/>
            <person name="Thomas B.C."/>
            <person name="Malmstrom R."/>
            <person name="Stieglmeier M."/>
            <person name="Klingl A."/>
            <person name="Woyke T."/>
            <person name="Ryan C.M."/>
            <person name="Banfield J.F."/>
        </authorList>
    </citation>
    <scope>NUCLEOTIDE SEQUENCE [LARGE SCALE GENOMIC DNA]</scope>
</reference>
<dbReference type="Pfam" id="PF18911">
    <property type="entry name" value="PKD_4"/>
    <property type="match status" value="1"/>
</dbReference>
<gene>
    <name evidence="5" type="ORF">COV01_01095</name>
</gene>
<evidence type="ECO:0000259" key="3">
    <source>
        <dbReference type="PROSITE" id="PS50093"/>
    </source>
</evidence>
<feature type="region of interest" description="Disordered" evidence="1">
    <location>
        <begin position="186"/>
        <end position="208"/>
    </location>
</feature>
<sequence>MIHTYIHVWDEVEPCLGSISKSFVVLFFILVLFSPVSVVSAQVIMTEIMYDLEGTDTGREWIELYNTGSSGVDLADWKLFEANTNHRLTTQNASVIPSQGFAIIADNTAKFLVDNPSFSGVLFDSTFSLSNEGETLILRDGSGSDIDSITYFSSMGAIGDGNSLQKSGSEWVAALPTVGSIGLINLSQSTDPSTTTEDSKISSNSGGSRGSYASQFIANESADNAPLEVSSGRDRLGFIGTPLSFEARVKSPKNLQSIYVSHQWSMGDGTKKSGQFISHTYVYPGEYIVILNSEHGGDRAVSKVLVRIVSPQVSIREVNNDFIEIVNDGKDELNLGNWSVETQGGRFVIPQDTIVLPKKSIRLPSNVTRIKPINTVSLVNPSFTVLAQQSVLNNSLGVDAGGLIVSTNGLTEDMIRENFAIAMTSRRMESDVTEVPVVTSIEPTIARVENSEPSSTSTQVAGVIYTVGQNTKVRGFFSKLFDFFRR</sequence>
<dbReference type="Proteomes" id="UP000228700">
    <property type="component" value="Unassembled WGS sequence"/>
</dbReference>
<dbReference type="SUPFAM" id="SSF74853">
    <property type="entry name" value="Lamin A/C globular tail domain"/>
    <property type="match status" value="2"/>
</dbReference>
<feature type="domain" description="PKD" evidence="3">
    <location>
        <begin position="260"/>
        <end position="292"/>
    </location>
</feature>
<dbReference type="PROSITE" id="PS50093">
    <property type="entry name" value="PKD"/>
    <property type="match status" value="1"/>
</dbReference>
<dbReference type="SUPFAM" id="SSF49299">
    <property type="entry name" value="PKD domain"/>
    <property type="match status" value="1"/>
</dbReference>
<comment type="caution">
    <text evidence="5">The sequence shown here is derived from an EMBL/GenBank/DDBJ whole genome shotgun (WGS) entry which is preliminary data.</text>
</comment>
<dbReference type="InterPro" id="IPR001322">
    <property type="entry name" value="Lamin_tail_dom"/>
</dbReference>
<feature type="domain" description="LTD" evidence="4">
    <location>
        <begin position="310"/>
        <end position="412"/>
    </location>
</feature>
<dbReference type="InterPro" id="IPR036415">
    <property type="entry name" value="Lamin_tail_dom_sf"/>
</dbReference>
<proteinExistence type="predicted"/>
<dbReference type="InterPro" id="IPR035986">
    <property type="entry name" value="PKD_dom_sf"/>
</dbReference>
<dbReference type="PROSITE" id="PS51841">
    <property type="entry name" value="LTD"/>
    <property type="match status" value="2"/>
</dbReference>
<dbReference type="AlphaFoldDB" id="A0A2M8LDH6"/>
<keyword evidence="2" id="KW-0812">Transmembrane</keyword>
<evidence type="ECO:0000313" key="5">
    <source>
        <dbReference type="EMBL" id="PJE74611.1"/>
    </source>
</evidence>
<name>A0A2M8LDH6_9BACT</name>